<dbReference type="Proteomes" id="UP000291020">
    <property type="component" value="Unassembled WGS sequence"/>
</dbReference>
<feature type="chain" id="PRO_5019333659" description="Avidin" evidence="10">
    <location>
        <begin position="22"/>
        <end position="200"/>
    </location>
</feature>
<accession>A0A452HEG5</accession>
<evidence type="ECO:0000256" key="9">
    <source>
        <dbReference type="SAM" id="MobiDB-lite"/>
    </source>
</evidence>
<evidence type="ECO:0000313" key="12">
    <source>
        <dbReference type="Proteomes" id="UP000291020"/>
    </source>
</evidence>
<dbReference type="AlphaFoldDB" id="A0A452HEG5"/>
<dbReference type="GO" id="GO:0005576">
    <property type="term" value="C:extracellular region"/>
    <property type="evidence" value="ECO:0007669"/>
    <property type="project" value="UniProtKB-SubCell"/>
</dbReference>
<evidence type="ECO:0000256" key="1">
    <source>
        <dbReference type="ARBA" id="ARBA00004613"/>
    </source>
</evidence>
<dbReference type="SUPFAM" id="SSF50876">
    <property type="entry name" value="Avidin/streptavidin"/>
    <property type="match status" value="1"/>
</dbReference>
<evidence type="ECO:0000256" key="10">
    <source>
        <dbReference type="SAM" id="SignalP"/>
    </source>
</evidence>
<evidence type="ECO:0000256" key="6">
    <source>
        <dbReference type="ARBA" id="ARBA00023180"/>
    </source>
</evidence>
<sequence length="200" mass="21842">MIKKISFTVALGLASLGALSGQKLLCQEDGNVTEGKKRSEEERATKKTNPRPGPSPGQQRQAASSKCILTGLWRNELGSKMQIQEVKGDGTFSGEYKTAVSLARRPIQPASLNGSQHFDEAGQPTFGFTVNWKSFSDSTTVFTGQCFVDENGKEILETMWLLREKAKAPNGWEATRVGTNVFTRIKGQNVDESLRGDGAR</sequence>
<evidence type="ECO:0000256" key="4">
    <source>
        <dbReference type="ARBA" id="ARBA00022729"/>
    </source>
</evidence>
<dbReference type="PANTHER" id="PTHR34399:SF3">
    <property type="entry name" value="AVID PROTEIN-RELATED"/>
    <property type="match status" value="1"/>
</dbReference>
<evidence type="ECO:0000256" key="3">
    <source>
        <dbReference type="ARBA" id="ARBA00022525"/>
    </source>
</evidence>
<comment type="similarity">
    <text evidence="2">Belongs to the avidin/streptavidin family.</text>
</comment>
<name>A0A452HEG5_9SAUR</name>
<evidence type="ECO:0000313" key="11">
    <source>
        <dbReference type="Ensembl" id="ENSGAGP00000013196.1"/>
    </source>
</evidence>
<feature type="disulfide bond" evidence="8">
    <location>
        <begin position="67"/>
        <end position="146"/>
    </location>
</feature>
<evidence type="ECO:0000256" key="2">
    <source>
        <dbReference type="ARBA" id="ARBA00006297"/>
    </source>
</evidence>
<evidence type="ECO:0000256" key="7">
    <source>
        <dbReference type="ARBA" id="ARBA00023267"/>
    </source>
</evidence>
<keyword evidence="7" id="KW-0092">Biotin</keyword>
<keyword evidence="12" id="KW-1185">Reference proteome</keyword>
<feature type="region of interest" description="Disordered" evidence="9">
    <location>
        <begin position="27"/>
        <end position="63"/>
    </location>
</feature>
<protein>
    <recommendedName>
        <fullName evidence="13">Avidin</fullName>
    </recommendedName>
</protein>
<proteinExistence type="inferred from homology"/>
<evidence type="ECO:0000256" key="5">
    <source>
        <dbReference type="ARBA" id="ARBA00023157"/>
    </source>
</evidence>
<dbReference type="PROSITE" id="PS51326">
    <property type="entry name" value="AVIDIN_2"/>
    <property type="match status" value="1"/>
</dbReference>
<dbReference type="InterPro" id="IPR051764">
    <property type="entry name" value="Avidin/Streptavidin-rel"/>
</dbReference>
<dbReference type="InterPro" id="IPR005469">
    <property type="entry name" value="Avidin"/>
</dbReference>
<dbReference type="Ensembl" id="ENSGAGT00000015107.1">
    <property type="protein sequence ID" value="ENSGAGP00000013196.1"/>
    <property type="gene ID" value="ENSGAGG00000010109.1"/>
</dbReference>
<feature type="compositionally biased region" description="Basic and acidic residues" evidence="9">
    <location>
        <begin position="34"/>
        <end position="45"/>
    </location>
</feature>
<dbReference type="Pfam" id="PF01382">
    <property type="entry name" value="Avidin"/>
    <property type="match status" value="1"/>
</dbReference>
<evidence type="ECO:0000256" key="8">
    <source>
        <dbReference type="PIRSR" id="PIRSR605468-51"/>
    </source>
</evidence>
<dbReference type="GO" id="GO:0009374">
    <property type="term" value="F:biotin binding"/>
    <property type="evidence" value="ECO:0007669"/>
    <property type="project" value="InterPro"/>
</dbReference>
<organism evidence="11 12">
    <name type="scientific">Gopherus agassizii</name>
    <name type="common">Agassiz's desert tortoise</name>
    <dbReference type="NCBI Taxonomy" id="38772"/>
    <lineage>
        <taxon>Eukaryota</taxon>
        <taxon>Metazoa</taxon>
        <taxon>Chordata</taxon>
        <taxon>Craniata</taxon>
        <taxon>Vertebrata</taxon>
        <taxon>Euteleostomi</taxon>
        <taxon>Archelosauria</taxon>
        <taxon>Testudinata</taxon>
        <taxon>Testudines</taxon>
        <taxon>Cryptodira</taxon>
        <taxon>Durocryptodira</taxon>
        <taxon>Testudinoidea</taxon>
        <taxon>Testudinidae</taxon>
        <taxon>Gopherus</taxon>
    </lineage>
</organism>
<comment type="subcellular location">
    <subcellularLocation>
        <location evidence="1">Secreted</location>
    </subcellularLocation>
</comment>
<reference evidence="11" key="3">
    <citation type="submission" date="2025-09" db="UniProtKB">
        <authorList>
            <consortium name="Ensembl"/>
        </authorList>
    </citation>
    <scope>IDENTIFICATION</scope>
</reference>
<keyword evidence="3" id="KW-0964">Secreted</keyword>
<dbReference type="PRINTS" id="PR00709">
    <property type="entry name" value="AVIDIN"/>
</dbReference>
<dbReference type="PANTHER" id="PTHR34399">
    <property type="entry name" value="AVIDIN-RELATED"/>
    <property type="match status" value="1"/>
</dbReference>
<keyword evidence="6" id="KW-0325">Glycoprotein</keyword>
<dbReference type="InterPro" id="IPR036896">
    <property type="entry name" value="Avidin-like_sf"/>
</dbReference>
<keyword evidence="4 10" id="KW-0732">Signal</keyword>
<reference evidence="12" key="1">
    <citation type="journal article" date="2017" name="PLoS ONE">
        <title>The Agassiz's desert tortoise genome provides a resource for the conservation of a threatened species.</title>
        <authorList>
            <person name="Tollis M."/>
            <person name="DeNardo D.F."/>
            <person name="Cornelius J.A."/>
            <person name="Dolby G.A."/>
            <person name="Edwards T."/>
            <person name="Henen B.T."/>
            <person name="Karl A.E."/>
            <person name="Murphy R.W."/>
            <person name="Kusumi K."/>
        </authorList>
    </citation>
    <scope>NUCLEOTIDE SEQUENCE [LARGE SCALE GENOMIC DNA]</scope>
</reference>
<dbReference type="InterPro" id="IPR005468">
    <property type="entry name" value="Avidin/str"/>
</dbReference>
<keyword evidence="5 8" id="KW-1015">Disulfide bond</keyword>
<feature type="signal peptide" evidence="10">
    <location>
        <begin position="1"/>
        <end position="21"/>
    </location>
</feature>
<reference evidence="11" key="2">
    <citation type="submission" date="2025-08" db="UniProtKB">
        <authorList>
            <consortium name="Ensembl"/>
        </authorList>
    </citation>
    <scope>IDENTIFICATION</scope>
</reference>
<dbReference type="Gene3D" id="2.40.128.30">
    <property type="entry name" value="Avidin-like"/>
    <property type="match status" value="2"/>
</dbReference>
<evidence type="ECO:0008006" key="13">
    <source>
        <dbReference type="Google" id="ProtNLM"/>
    </source>
</evidence>